<sequence length="140" mass="15904">MSEEPREIKETHLPMEYEQTVQTLRNWDTLFFNAFSSILIAGGIGGIVAIGKAGEFKYVIELMAFAITALYIVVVFYYLYNILIASRKFAVLSRIEKELGLVGVYSSHTTRIRSILVKLLLPLFSVLYICAIYTLLMLPK</sequence>
<feature type="transmembrane region" description="Helical" evidence="1">
    <location>
        <begin position="115"/>
        <end position="138"/>
    </location>
</feature>
<evidence type="ECO:0000313" key="2">
    <source>
        <dbReference type="EMBL" id="VFJ51216.1"/>
    </source>
</evidence>
<keyword evidence="1" id="KW-0472">Membrane</keyword>
<feature type="transmembrane region" description="Helical" evidence="1">
    <location>
        <begin position="30"/>
        <end position="51"/>
    </location>
</feature>
<reference evidence="2" key="1">
    <citation type="submission" date="2019-02" db="EMBL/GenBank/DDBJ databases">
        <authorList>
            <person name="Gruber-Vodicka R. H."/>
            <person name="Seah K. B. B."/>
        </authorList>
    </citation>
    <scope>NUCLEOTIDE SEQUENCE</scope>
    <source>
        <strain evidence="2">BECK_DK47</strain>
    </source>
</reference>
<name>A0A450SER9_9GAMM</name>
<accession>A0A450SER9</accession>
<proteinExistence type="predicted"/>
<dbReference type="EMBL" id="CAADEX010000032">
    <property type="protein sequence ID" value="VFJ51216.1"/>
    <property type="molecule type" value="Genomic_DNA"/>
</dbReference>
<dbReference type="AlphaFoldDB" id="A0A450SER9"/>
<protein>
    <submittedName>
        <fullName evidence="2">Uncharacterized protein</fullName>
    </submittedName>
</protein>
<organism evidence="2">
    <name type="scientific">Candidatus Kentrum sp. DK</name>
    <dbReference type="NCBI Taxonomy" id="2126562"/>
    <lineage>
        <taxon>Bacteria</taxon>
        <taxon>Pseudomonadati</taxon>
        <taxon>Pseudomonadota</taxon>
        <taxon>Gammaproteobacteria</taxon>
        <taxon>Candidatus Kentrum</taxon>
    </lineage>
</organism>
<gene>
    <name evidence="2" type="ORF">BECKDK2373B_GA0170837_103226</name>
</gene>
<keyword evidence="1" id="KW-0812">Transmembrane</keyword>
<feature type="transmembrane region" description="Helical" evidence="1">
    <location>
        <begin position="58"/>
        <end position="80"/>
    </location>
</feature>
<evidence type="ECO:0000256" key="1">
    <source>
        <dbReference type="SAM" id="Phobius"/>
    </source>
</evidence>
<keyword evidence="1" id="KW-1133">Transmembrane helix</keyword>